<organism evidence="1 2">
    <name type="scientific">Leptospira ryugenii</name>
    <dbReference type="NCBI Taxonomy" id="1917863"/>
    <lineage>
        <taxon>Bacteria</taxon>
        <taxon>Pseudomonadati</taxon>
        <taxon>Spirochaetota</taxon>
        <taxon>Spirochaetia</taxon>
        <taxon>Leptospirales</taxon>
        <taxon>Leptospiraceae</taxon>
        <taxon>Leptospira</taxon>
    </lineage>
</organism>
<name>A0A2P2DW00_9LEPT</name>
<keyword evidence="2" id="KW-1185">Reference proteome</keyword>
<dbReference type="RefSeq" id="WP_108973028.1">
    <property type="nucleotide sequence ID" value="NZ_BFBB01000002.1"/>
</dbReference>
<dbReference type="EMBL" id="BFBB01000002">
    <property type="protein sequence ID" value="GBF48818.1"/>
    <property type="molecule type" value="Genomic_DNA"/>
</dbReference>
<proteinExistence type="predicted"/>
<dbReference type="AlphaFoldDB" id="A0A2P2DW00"/>
<dbReference type="Gene3D" id="3.40.50.720">
    <property type="entry name" value="NAD(P)-binding Rossmann-like Domain"/>
    <property type="match status" value="1"/>
</dbReference>
<dbReference type="OrthoDB" id="2043779at2"/>
<evidence type="ECO:0000313" key="1">
    <source>
        <dbReference type="EMBL" id="GBF48818.1"/>
    </source>
</evidence>
<dbReference type="InterPro" id="IPR036291">
    <property type="entry name" value="NAD(P)-bd_dom_sf"/>
</dbReference>
<evidence type="ECO:0000313" key="2">
    <source>
        <dbReference type="Proteomes" id="UP000245133"/>
    </source>
</evidence>
<dbReference type="SUPFAM" id="SSF51735">
    <property type="entry name" value="NAD(P)-binding Rossmann-fold domains"/>
    <property type="match status" value="1"/>
</dbReference>
<protein>
    <recommendedName>
        <fullName evidence="3">Oxidoreductase, NAD-binding domain protein</fullName>
    </recommendedName>
</protein>
<dbReference type="Proteomes" id="UP000245133">
    <property type="component" value="Unassembled WGS sequence"/>
</dbReference>
<comment type="caution">
    <text evidence="1">The sequence shown here is derived from an EMBL/GenBank/DDBJ whole genome shotgun (WGS) entry which is preliminary data.</text>
</comment>
<evidence type="ECO:0008006" key="3">
    <source>
        <dbReference type="Google" id="ProtNLM"/>
    </source>
</evidence>
<sequence length="311" mass="35309">MKYLVVGFGSIGSRHAQSLISGGKDVYIFDPSDESYRQGLERIQALPSVAKRITSLEQSASLGIDRVVLSSSARERFSIFQKLVQLGIKNFLLEKIVFQSGEQFKQAIHLVEQKDIKTYCNFPNRYFPKYVNILNQGSVHNLRMSVVAGDIGMVTSAVHYMDLFEYLSGEKIQSSSGSLVRSPKDNKRGNHYQEYFGSMKFLTKSKQSLHLFFDSGHAAAPSIVLDADEIQLQISESSGRCVSVKENQYHWDEFEIIPNSRLTNQIFQDIQEEKCKLPSIIDVENIHRHIFHLISASEGKEFKEDTLFPIT</sequence>
<reference evidence="1 2" key="1">
    <citation type="submission" date="2018-02" db="EMBL/GenBank/DDBJ databases">
        <title>Novel Leptospira species isolated from soil and water in Japan.</title>
        <authorList>
            <person name="Nakao R."/>
            <person name="Masuzawa T."/>
        </authorList>
    </citation>
    <scope>NUCLEOTIDE SEQUENCE [LARGE SCALE GENOMIC DNA]</scope>
    <source>
        <strain evidence="1 2">YH101</strain>
    </source>
</reference>
<gene>
    <name evidence="1" type="ORF">LPTSP4_03180</name>
</gene>
<accession>A0A2P2DW00</accession>